<protein>
    <recommendedName>
        <fullName evidence="10">RIMS-binding protein 2</fullName>
    </recommendedName>
</protein>
<dbReference type="Pfam" id="PF25523">
    <property type="entry name" value="Ig_RIMBP2"/>
    <property type="match status" value="1"/>
</dbReference>
<dbReference type="FunFam" id="2.30.30.40:FF:000016">
    <property type="entry name" value="RIMS-binding protein 2 isoform X2"/>
    <property type="match status" value="1"/>
</dbReference>
<sequence>MHEAVELKQQLQTEHEQALVALHTKQKEINQLQKVCLKNVKVRDLEQECRSHSEHFHQLSKELLNFRLQSEPVNIPKSNTTSASQIPPSPQKKLSQVRFEAQPETGESHLTASFSGTNQRSLKSKSRYTGQVRLCTARYSYNPYDGPNEHPEAELPLVAGKYLYVYGNMDDDGFYEGELLDGQRGLVPSNFVEFVQDKEKPGIQAGDAGEDLGSLEHTSLALMAVDGGASQDGLLSSANALVPCSNGTGGALDPEDLAEDVVPYPRKITLIKQLARSVIVAWEPPLVPLGWGNISSYNVLVDGELHANIPYGGRTKCLLEKLDLDGCVHRVSVQSVTDRGLSDELRCTLLVGANVVVAPCGLRVDDIQRDTAELSWLPSNSNYAHTVFLDGVEHAAVKPGRYRLRFHNLKPLTVYKVTVVAQPHQVPWQLPLEQRERKEAGVEFCTQAAGPPLPPHDVQVLCGQAPGVLQVCWKPPLLSPTGTSNGANVIGYAVCTKGQRIAEVLFPMADYVTVELTRIQCLEAREVIVRTLSVQGESQDSQVAVIPNNLLVPLPPLPLPPPVPVSARDLDAKDHAAHHGGAILPGQPGWDPTRSPSVQLPVPMQGHTLEAPSPANPRSPSPQRILPQPRGTLIPDTVAKAIAREAAQRVAAESGKGRYGEQGHSFHQHHSDEEEEDEEGFARGRRRGPSVDEFLRGSELGRPPHYSHNEDYHSESSRGSDLSDIMEEDEEELYSEMKLEEGRRRNSHNTPKTTTPVGGRHDRDSGRRAHHGGPQPQRRPLMVPSIDGYRDRDRRSPTYYDESEPEEPFRIFVALFDYDPLSMSPNPDAADEELPFKEGQIIRVYGDKDTDGFYRGEVKGRMGLIPCNMVSEIRADDEDTMDQLIKQGFLPLSTPVDRIEQNRRGLRRDQASRRMVALYDYDPRESSPNVDVEAELTFCAGDIIAVFGDIDEDGFYYGEINGHRGLVPSNFLEEVPDDVEVYLTDTPSHYPQEEPANRKIVHFTP</sequence>
<dbReference type="InterPro" id="IPR013783">
    <property type="entry name" value="Ig-like_fold"/>
</dbReference>
<dbReference type="PRINTS" id="PR00452">
    <property type="entry name" value="SH3DOMAIN"/>
</dbReference>
<dbReference type="CDD" id="cd12012">
    <property type="entry name" value="SH3_RIM-BP_2"/>
    <property type="match status" value="1"/>
</dbReference>
<dbReference type="SUPFAM" id="SSF49265">
    <property type="entry name" value="Fibronectin type III"/>
    <property type="match status" value="2"/>
</dbReference>
<dbReference type="PANTHER" id="PTHR14234:SF22">
    <property type="entry name" value="RIMS-BINDING PROTEIN 2 ISOFORM X1"/>
    <property type="match status" value="1"/>
</dbReference>
<dbReference type="InterPro" id="IPR036028">
    <property type="entry name" value="SH3-like_dom_sf"/>
</dbReference>
<feature type="compositionally biased region" description="Polar residues" evidence="13">
    <location>
        <begin position="108"/>
        <end position="121"/>
    </location>
</feature>
<proteinExistence type="inferred from homology"/>
<evidence type="ECO:0000256" key="6">
    <source>
        <dbReference type="ARBA" id="ARBA00023018"/>
    </source>
</evidence>
<dbReference type="InterPro" id="IPR003961">
    <property type="entry name" value="FN3_dom"/>
</dbReference>
<dbReference type="GO" id="GO:0007274">
    <property type="term" value="P:neuromuscular synaptic transmission"/>
    <property type="evidence" value="ECO:0007669"/>
    <property type="project" value="TreeGrafter"/>
</dbReference>
<dbReference type="GeneTree" id="ENSGT00950000183203"/>
<evidence type="ECO:0000256" key="11">
    <source>
        <dbReference type="PROSITE-ProRule" id="PRU00192"/>
    </source>
</evidence>
<evidence type="ECO:0000259" key="14">
    <source>
        <dbReference type="PROSITE" id="PS50002"/>
    </source>
</evidence>
<dbReference type="CDD" id="cd12013">
    <property type="entry name" value="SH3_RIM-BP_3"/>
    <property type="match status" value="1"/>
</dbReference>
<dbReference type="InterPro" id="IPR035755">
    <property type="entry name" value="RIM-BP_SH3_3"/>
</dbReference>
<evidence type="ECO:0000256" key="13">
    <source>
        <dbReference type="SAM" id="MobiDB-lite"/>
    </source>
</evidence>
<keyword evidence="7" id="KW-0472">Membrane</keyword>
<dbReference type="InterPro" id="IPR001452">
    <property type="entry name" value="SH3_domain"/>
</dbReference>
<dbReference type="InterPro" id="IPR040325">
    <property type="entry name" value="RIMBP1/2/3"/>
</dbReference>
<keyword evidence="4" id="KW-1003">Cell membrane</keyword>
<dbReference type="SMART" id="SM00326">
    <property type="entry name" value="SH3"/>
    <property type="match status" value="3"/>
</dbReference>
<dbReference type="SMART" id="SM00060">
    <property type="entry name" value="FN3"/>
    <property type="match status" value="3"/>
</dbReference>
<dbReference type="GO" id="GO:0045202">
    <property type="term" value="C:synapse"/>
    <property type="evidence" value="ECO:0007669"/>
    <property type="project" value="UniProtKB-SubCell"/>
</dbReference>
<dbReference type="Ensembl" id="ENSNBRT00000027705.1">
    <property type="protein sequence ID" value="ENSNBRP00000026997.1"/>
    <property type="gene ID" value="ENSNBRG00000020583.1"/>
</dbReference>
<comment type="subcellular location">
    <subcellularLocation>
        <location evidence="1">Cell membrane</location>
    </subcellularLocation>
    <subcellularLocation>
        <location evidence="8">Synapse</location>
    </subcellularLocation>
</comment>
<dbReference type="CDD" id="cd00063">
    <property type="entry name" value="FN3"/>
    <property type="match status" value="2"/>
</dbReference>
<dbReference type="Pfam" id="PF07653">
    <property type="entry name" value="SH3_2"/>
    <property type="match status" value="2"/>
</dbReference>
<dbReference type="FunFam" id="2.60.40.10:FF:000643">
    <property type="entry name" value="RIMS-binding protein 2 isoform X1"/>
    <property type="match status" value="1"/>
</dbReference>
<feature type="region of interest" description="Disordered" evidence="13">
    <location>
        <begin position="101"/>
        <end position="122"/>
    </location>
</feature>
<comment type="function">
    <text evidence="9">Plays a role in the synaptic transmission as bifunctional linker that interacts simultaneously with RIMS1, RIMS2, CACNA1D and CACNA1B.</text>
</comment>
<feature type="domain" description="SH3" evidence="14">
    <location>
        <begin position="910"/>
        <end position="977"/>
    </location>
</feature>
<evidence type="ECO:0000256" key="8">
    <source>
        <dbReference type="ARBA" id="ARBA00034103"/>
    </source>
</evidence>
<feature type="region of interest" description="Disordered" evidence="13">
    <location>
        <begin position="578"/>
        <end position="631"/>
    </location>
</feature>
<evidence type="ECO:0000256" key="7">
    <source>
        <dbReference type="ARBA" id="ARBA00023136"/>
    </source>
</evidence>
<evidence type="ECO:0000256" key="1">
    <source>
        <dbReference type="ARBA" id="ARBA00004236"/>
    </source>
</evidence>
<keyword evidence="6" id="KW-0770">Synapse</keyword>
<dbReference type="GO" id="GO:0005886">
    <property type="term" value="C:plasma membrane"/>
    <property type="evidence" value="ECO:0007669"/>
    <property type="project" value="UniProtKB-SubCell"/>
</dbReference>
<evidence type="ECO:0000256" key="9">
    <source>
        <dbReference type="ARBA" id="ARBA00054159"/>
    </source>
</evidence>
<dbReference type="OMA" id="ECRSHSE"/>
<keyword evidence="5" id="KW-0677">Repeat</keyword>
<feature type="coiled-coil region" evidence="12">
    <location>
        <begin position="8"/>
        <end position="62"/>
    </location>
</feature>
<dbReference type="AlphaFoldDB" id="A0A3Q4I901"/>
<evidence type="ECO:0000313" key="16">
    <source>
        <dbReference type="Proteomes" id="UP000261580"/>
    </source>
</evidence>
<dbReference type="PANTHER" id="PTHR14234">
    <property type="entry name" value="RIM BINDING PROTEIN-RELATED"/>
    <property type="match status" value="1"/>
</dbReference>
<evidence type="ECO:0000256" key="5">
    <source>
        <dbReference type="ARBA" id="ARBA00022737"/>
    </source>
</evidence>
<name>A0A3Q4I901_NEOBR</name>
<evidence type="ECO:0000256" key="12">
    <source>
        <dbReference type="SAM" id="Coils"/>
    </source>
</evidence>
<dbReference type="InterPro" id="IPR057884">
    <property type="entry name" value="FN3_RIM-BP1/2/3"/>
</dbReference>
<keyword evidence="12" id="KW-0175">Coiled coil</keyword>
<feature type="region of interest" description="Disordered" evidence="13">
    <location>
        <begin position="646"/>
        <end position="803"/>
    </location>
</feature>
<evidence type="ECO:0000256" key="2">
    <source>
        <dbReference type="ARBA" id="ARBA00010749"/>
    </source>
</evidence>
<dbReference type="InterPro" id="IPR036116">
    <property type="entry name" value="FN3_sf"/>
</dbReference>
<dbReference type="FunFam" id="2.30.30.40:FF:000006">
    <property type="entry name" value="RIMS-binding protein 2 isoform X1"/>
    <property type="match status" value="1"/>
</dbReference>
<dbReference type="Gene3D" id="2.30.30.40">
    <property type="entry name" value="SH3 Domains"/>
    <property type="match status" value="3"/>
</dbReference>
<dbReference type="FunFam" id="2.60.40.10:FF:000072">
    <property type="entry name" value="RIMS-binding protein 2 isoform X1"/>
    <property type="match status" value="1"/>
</dbReference>
<keyword evidence="3 11" id="KW-0728">SH3 domain</keyword>
<feature type="compositionally biased region" description="Basic and acidic residues" evidence="13">
    <location>
        <begin position="735"/>
        <end position="744"/>
    </location>
</feature>
<evidence type="ECO:0000313" key="15">
    <source>
        <dbReference type="Ensembl" id="ENSNBRP00000026997.1"/>
    </source>
</evidence>
<accession>A0A3Q4I901</accession>
<dbReference type="InterPro" id="IPR035753">
    <property type="entry name" value="RIM-BP_SH3_2"/>
</dbReference>
<feature type="domain" description="SH3" evidence="14">
    <location>
        <begin position="130"/>
        <end position="197"/>
    </location>
</feature>
<evidence type="ECO:0000256" key="3">
    <source>
        <dbReference type="ARBA" id="ARBA00022443"/>
    </source>
</evidence>
<dbReference type="Bgee" id="ENSNBRG00000020583">
    <property type="expression patterns" value="Expressed in brain and 2 other cell types or tissues"/>
</dbReference>
<dbReference type="CDD" id="cd12014">
    <property type="entry name" value="SH3_RIM-BP_1"/>
    <property type="match status" value="1"/>
</dbReference>
<dbReference type="SUPFAM" id="SSF50044">
    <property type="entry name" value="SH3-domain"/>
    <property type="match status" value="3"/>
</dbReference>
<feature type="domain" description="SH3" evidence="14">
    <location>
        <begin position="807"/>
        <end position="875"/>
    </location>
</feature>
<dbReference type="Pfam" id="PF14604">
    <property type="entry name" value="SH3_9"/>
    <property type="match status" value="1"/>
</dbReference>
<dbReference type="STRING" id="32507.ENSNBRP00000026997"/>
<feature type="compositionally biased region" description="Acidic residues" evidence="13">
    <location>
        <begin position="724"/>
        <end position="734"/>
    </location>
</feature>
<dbReference type="Proteomes" id="UP000261580">
    <property type="component" value="Unassembled WGS sequence"/>
</dbReference>
<evidence type="ECO:0000256" key="10">
    <source>
        <dbReference type="ARBA" id="ARBA00068024"/>
    </source>
</evidence>
<dbReference type="PROSITE" id="PS50002">
    <property type="entry name" value="SH3"/>
    <property type="match status" value="3"/>
</dbReference>
<feature type="compositionally biased region" description="Basic and acidic residues" evidence="13">
    <location>
        <begin position="707"/>
        <end position="718"/>
    </location>
</feature>
<dbReference type="Gene3D" id="2.60.40.10">
    <property type="entry name" value="Immunoglobulins"/>
    <property type="match status" value="1"/>
</dbReference>
<organism evidence="15 16">
    <name type="scientific">Neolamprologus brichardi</name>
    <name type="common">Fairy cichlid</name>
    <name type="synonym">Lamprologus brichardi</name>
    <dbReference type="NCBI Taxonomy" id="32507"/>
    <lineage>
        <taxon>Eukaryota</taxon>
        <taxon>Metazoa</taxon>
        <taxon>Chordata</taxon>
        <taxon>Craniata</taxon>
        <taxon>Vertebrata</taxon>
        <taxon>Euteleostomi</taxon>
        <taxon>Actinopterygii</taxon>
        <taxon>Neopterygii</taxon>
        <taxon>Teleostei</taxon>
        <taxon>Neoteleostei</taxon>
        <taxon>Acanthomorphata</taxon>
        <taxon>Ovalentaria</taxon>
        <taxon>Cichlomorphae</taxon>
        <taxon>Cichliformes</taxon>
        <taxon>Cichlidae</taxon>
        <taxon>African cichlids</taxon>
        <taxon>Pseudocrenilabrinae</taxon>
        <taxon>Lamprologini</taxon>
        <taxon>Neolamprologus</taxon>
    </lineage>
</organism>
<reference evidence="15" key="2">
    <citation type="submission" date="2025-09" db="UniProtKB">
        <authorList>
            <consortium name="Ensembl"/>
        </authorList>
    </citation>
    <scope>IDENTIFICATION</scope>
</reference>
<dbReference type="FunFam" id="2.30.30.40:FF:000023">
    <property type="entry name" value="RIMS-binding protein 2 isoform F"/>
    <property type="match status" value="1"/>
</dbReference>
<keyword evidence="16" id="KW-1185">Reference proteome</keyword>
<evidence type="ECO:0000256" key="4">
    <source>
        <dbReference type="ARBA" id="ARBA00022475"/>
    </source>
</evidence>
<reference evidence="15" key="1">
    <citation type="submission" date="2025-08" db="UniProtKB">
        <authorList>
            <consortium name="Ensembl"/>
        </authorList>
    </citation>
    <scope>IDENTIFICATION</scope>
</reference>
<comment type="similarity">
    <text evidence="2">Belongs to the RIMBP family.</text>
</comment>